<accession>C8X6T6</accession>
<dbReference type="HOGENOM" id="CLU_053057_1_1_11"/>
<organism evidence="12 13">
    <name type="scientific">Nakamurella multipartita (strain ATCC 700099 / DSM 44233 / CIP 104796 / JCM 9543 / NBRC 105858 / Y-104)</name>
    <name type="common">Microsphaera multipartita</name>
    <dbReference type="NCBI Taxonomy" id="479431"/>
    <lineage>
        <taxon>Bacteria</taxon>
        <taxon>Bacillati</taxon>
        <taxon>Actinomycetota</taxon>
        <taxon>Actinomycetes</taxon>
        <taxon>Nakamurellales</taxon>
        <taxon>Nakamurellaceae</taxon>
        <taxon>Nakamurella</taxon>
    </lineage>
</organism>
<dbReference type="InterPro" id="IPR036554">
    <property type="entry name" value="GHMP_kinase_C_sf"/>
</dbReference>
<feature type="binding site" evidence="9">
    <location>
        <begin position="108"/>
        <end position="118"/>
    </location>
    <ligand>
        <name>ATP</name>
        <dbReference type="ChEBI" id="CHEBI:30616"/>
    </ligand>
</feature>
<dbReference type="STRING" id="479431.Namu_4555"/>
<dbReference type="OrthoDB" id="3173073at2"/>
<dbReference type="Proteomes" id="UP000002218">
    <property type="component" value="Chromosome"/>
</dbReference>
<comment type="catalytic activity">
    <reaction evidence="9">
        <text>4-CDP-2-C-methyl-D-erythritol + ATP = 4-CDP-2-C-methyl-D-erythritol 2-phosphate + ADP + H(+)</text>
        <dbReference type="Rhea" id="RHEA:18437"/>
        <dbReference type="ChEBI" id="CHEBI:15378"/>
        <dbReference type="ChEBI" id="CHEBI:30616"/>
        <dbReference type="ChEBI" id="CHEBI:57823"/>
        <dbReference type="ChEBI" id="CHEBI:57919"/>
        <dbReference type="ChEBI" id="CHEBI:456216"/>
        <dbReference type="EC" id="2.7.1.148"/>
    </reaction>
</comment>
<evidence type="ECO:0000313" key="12">
    <source>
        <dbReference type="EMBL" id="ACV80834.1"/>
    </source>
</evidence>
<keyword evidence="6 9" id="KW-0418">Kinase</keyword>
<dbReference type="AlphaFoldDB" id="C8X6T6"/>
<evidence type="ECO:0000256" key="7">
    <source>
        <dbReference type="ARBA" id="ARBA00022840"/>
    </source>
</evidence>
<dbReference type="InterPro" id="IPR004424">
    <property type="entry name" value="IspE"/>
</dbReference>
<evidence type="ECO:0000259" key="11">
    <source>
        <dbReference type="Pfam" id="PF08544"/>
    </source>
</evidence>
<dbReference type="GO" id="GO:0050515">
    <property type="term" value="F:4-(cytidine 5'-diphospho)-2-C-methyl-D-erythritol kinase activity"/>
    <property type="evidence" value="ECO:0007669"/>
    <property type="project" value="UniProtKB-UniRule"/>
</dbReference>
<evidence type="ECO:0000256" key="3">
    <source>
        <dbReference type="ARBA" id="ARBA00017473"/>
    </source>
</evidence>
<dbReference type="HAMAP" id="MF_00061">
    <property type="entry name" value="IspE"/>
    <property type="match status" value="1"/>
</dbReference>
<dbReference type="eggNOG" id="COG1947">
    <property type="taxonomic scope" value="Bacteria"/>
</dbReference>
<evidence type="ECO:0000256" key="9">
    <source>
        <dbReference type="HAMAP-Rule" id="MF_00061"/>
    </source>
</evidence>
<evidence type="ECO:0000256" key="2">
    <source>
        <dbReference type="ARBA" id="ARBA00012052"/>
    </source>
</evidence>
<dbReference type="Pfam" id="PF08544">
    <property type="entry name" value="GHMP_kinases_C"/>
    <property type="match status" value="1"/>
</dbReference>
<dbReference type="GO" id="GO:0005524">
    <property type="term" value="F:ATP binding"/>
    <property type="evidence" value="ECO:0007669"/>
    <property type="project" value="UniProtKB-UniRule"/>
</dbReference>
<reference evidence="13" key="1">
    <citation type="submission" date="2009-09" db="EMBL/GenBank/DDBJ databases">
        <title>The complete genome of Nakamurella multipartita DSM 44233.</title>
        <authorList>
            <consortium name="US DOE Joint Genome Institute (JGI-PGF)"/>
            <person name="Lucas S."/>
            <person name="Copeland A."/>
            <person name="Lapidus A."/>
            <person name="Glavina del Rio T."/>
            <person name="Dalin E."/>
            <person name="Tice H."/>
            <person name="Bruce D."/>
            <person name="Goodwin L."/>
            <person name="Pitluck S."/>
            <person name="Kyrpides N."/>
            <person name="Mavromatis K."/>
            <person name="Ivanova N."/>
            <person name="Ovchinnikova G."/>
            <person name="Sims D."/>
            <person name="Meincke L."/>
            <person name="Brettin T."/>
            <person name="Detter J.C."/>
            <person name="Han C."/>
            <person name="Larimer F."/>
            <person name="Land M."/>
            <person name="Hauser L."/>
            <person name="Markowitz V."/>
            <person name="Cheng J.-F."/>
            <person name="Hugenholtz P."/>
            <person name="Woyke T."/>
            <person name="Wu D."/>
            <person name="Klenk H.-P."/>
            <person name="Eisen J.A."/>
        </authorList>
    </citation>
    <scope>NUCLEOTIDE SEQUENCE [LARGE SCALE GENOMIC DNA]</scope>
    <source>
        <strain evidence="13">ATCC 700099 / DSM 44233 / CIP 104796 / JCM 9543 / NBRC 105858 / Y-104</strain>
    </source>
</reference>
<keyword evidence="7 9" id="KW-0067">ATP-binding</keyword>
<evidence type="ECO:0000256" key="5">
    <source>
        <dbReference type="ARBA" id="ARBA00022741"/>
    </source>
</evidence>
<dbReference type="PANTHER" id="PTHR43527:SF2">
    <property type="entry name" value="4-DIPHOSPHOCYTIDYL-2-C-METHYL-D-ERYTHRITOL KINASE, CHLOROPLASTIC"/>
    <property type="match status" value="1"/>
</dbReference>
<feature type="domain" description="GHMP kinase C-terminal" evidence="11">
    <location>
        <begin position="217"/>
        <end position="290"/>
    </location>
</feature>
<dbReference type="FunCoup" id="C8X6T6">
    <property type="interactions" value="164"/>
</dbReference>
<evidence type="ECO:0000259" key="10">
    <source>
        <dbReference type="Pfam" id="PF00288"/>
    </source>
</evidence>
<feature type="active site" evidence="9">
    <location>
        <position position="150"/>
    </location>
</feature>
<gene>
    <name evidence="9" type="primary">ispE</name>
    <name evidence="12" type="ordered locus">Namu_4555</name>
</gene>
<dbReference type="KEGG" id="nml:Namu_4555"/>
<keyword evidence="13" id="KW-1185">Reference proteome</keyword>
<keyword evidence="9" id="KW-0414">Isoprene biosynthesis</keyword>
<dbReference type="SUPFAM" id="SSF55060">
    <property type="entry name" value="GHMP Kinase, C-terminal domain"/>
    <property type="match status" value="1"/>
</dbReference>
<evidence type="ECO:0000256" key="4">
    <source>
        <dbReference type="ARBA" id="ARBA00022679"/>
    </source>
</evidence>
<dbReference type="InterPro" id="IPR020568">
    <property type="entry name" value="Ribosomal_Su5_D2-typ_SF"/>
</dbReference>
<reference evidence="12 13" key="2">
    <citation type="journal article" date="2010" name="Stand. Genomic Sci.">
        <title>Complete genome sequence of Nakamurella multipartita type strain (Y-104).</title>
        <authorList>
            <person name="Tice H."/>
            <person name="Mayilraj S."/>
            <person name="Sims D."/>
            <person name="Lapidus A."/>
            <person name="Nolan M."/>
            <person name="Lucas S."/>
            <person name="Glavina Del Rio T."/>
            <person name="Copeland A."/>
            <person name="Cheng J.F."/>
            <person name="Meincke L."/>
            <person name="Bruce D."/>
            <person name="Goodwin L."/>
            <person name="Pitluck S."/>
            <person name="Ivanova N."/>
            <person name="Mavromatis K."/>
            <person name="Ovchinnikova G."/>
            <person name="Pati A."/>
            <person name="Chen A."/>
            <person name="Palaniappan K."/>
            <person name="Land M."/>
            <person name="Hauser L."/>
            <person name="Chang Y.J."/>
            <person name="Jeffries C.D."/>
            <person name="Detter J.C."/>
            <person name="Brettin T."/>
            <person name="Rohde M."/>
            <person name="Goker M."/>
            <person name="Bristow J."/>
            <person name="Eisen J.A."/>
            <person name="Markowitz V."/>
            <person name="Hugenholtz P."/>
            <person name="Kyrpides N.C."/>
            <person name="Klenk H.P."/>
            <person name="Chen F."/>
        </authorList>
    </citation>
    <scope>NUCLEOTIDE SEQUENCE [LARGE SCALE GENOMIC DNA]</scope>
    <source>
        <strain evidence="13">ATCC 700099 / DSM 44233 / CIP 104796 / JCM 9543 / NBRC 105858 / Y-104</strain>
    </source>
</reference>
<dbReference type="RefSeq" id="WP_015749649.1">
    <property type="nucleotide sequence ID" value="NC_013235.1"/>
</dbReference>
<dbReference type="GO" id="GO:0016114">
    <property type="term" value="P:terpenoid biosynthetic process"/>
    <property type="evidence" value="ECO:0007669"/>
    <property type="project" value="UniProtKB-UniRule"/>
</dbReference>
<feature type="domain" description="GHMP kinase N-terminal" evidence="10">
    <location>
        <begin position="80"/>
        <end position="158"/>
    </location>
</feature>
<dbReference type="InterPro" id="IPR013750">
    <property type="entry name" value="GHMP_kinase_C_dom"/>
</dbReference>
<dbReference type="Pfam" id="PF00288">
    <property type="entry name" value="GHMP_kinases_N"/>
    <property type="match status" value="1"/>
</dbReference>
<comment type="function">
    <text evidence="9">Catalyzes the phosphorylation of the position 2 hydroxy group of 4-diphosphocytidyl-2C-methyl-D-erythritol.</text>
</comment>
<dbReference type="GO" id="GO:0019288">
    <property type="term" value="P:isopentenyl diphosphate biosynthetic process, methylerythritol 4-phosphate pathway"/>
    <property type="evidence" value="ECO:0007669"/>
    <property type="project" value="UniProtKB-UniRule"/>
</dbReference>
<evidence type="ECO:0000256" key="8">
    <source>
        <dbReference type="ARBA" id="ARBA00032554"/>
    </source>
</evidence>
<dbReference type="PANTHER" id="PTHR43527">
    <property type="entry name" value="4-DIPHOSPHOCYTIDYL-2-C-METHYL-D-ERYTHRITOL KINASE, CHLOROPLASTIC"/>
    <property type="match status" value="1"/>
</dbReference>
<dbReference type="InParanoid" id="C8X6T6"/>
<keyword evidence="4 9" id="KW-0808">Transferase</keyword>
<dbReference type="Gene3D" id="3.30.230.10">
    <property type="match status" value="1"/>
</dbReference>
<evidence type="ECO:0000313" key="13">
    <source>
        <dbReference type="Proteomes" id="UP000002218"/>
    </source>
</evidence>
<comment type="pathway">
    <text evidence="9">Isoprenoid biosynthesis; isopentenyl diphosphate biosynthesis via DXP pathway; isopentenyl diphosphate from 1-deoxy-D-xylulose 5-phosphate: step 3/6.</text>
</comment>
<dbReference type="EMBL" id="CP001737">
    <property type="protein sequence ID" value="ACV80834.1"/>
    <property type="molecule type" value="Genomic_DNA"/>
</dbReference>
<keyword evidence="5 9" id="KW-0547">Nucleotide-binding</keyword>
<proteinExistence type="inferred from homology"/>
<protein>
    <recommendedName>
        <fullName evidence="3 9">4-diphosphocytidyl-2-C-methyl-D-erythritol kinase</fullName>
        <shortName evidence="9">CMK</shortName>
        <ecNumber evidence="2 9">2.7.1.148</ecNumber>
    </recommendedName>
    <alternativeName>
        <fullName evidence="8 9">4-(cytidine-5'-diphospho)-2-C-methyl-D-erythritol kinase</fullName>
    </alternativeName>
</protein>
<dbReference type="UniPathway" id="UPA00056">
    <property type="reaction ID" value="UER00094"/>
</dbReference>
<dbReference type="InterPro" id="IPR014721">
    <property type="entry name" value="Ribsml_uS5_D2-typ_fold_subgr"/>
</dbReference>
<dbReference type="NCBIfam" id="TIGR00154">
    <property type="entry name" value="ispE"/>
    <property type="match status" value="1"/>
</dbReference>
<dbReference type="Gene3D" id="3.30.70.890">
    <property type="entry name" value="GHMP kinase, C-terminal domain"/>
    <property type="match status" value="1"/>
</dbReference>
<dbReference type="EC" id="2.7.1.148" evidence="2 9"/>
<dbReference type="SUPFAM" id="SSF54211">
    <property type="entry name" value="Ribosomal protein S5 domain 2-like"/>
    <property type="match status" value="1"/>
</dbReference>
<name>C8X6T6_NAKMY</name>
<dbReference type="PIRSF" id="PIRSF010376">
    <property type="entry name" value="IspE"/>
    <property type="match status" value="1"/>
</dbReference>
<dbReference type="InterPro" id="IPR006204">
    <property type="entry name" value="GHMP_kinase_N_dom"/>
</dbReference>
<sequence length="317" mass="31468">MMASNSGPTALAPAGPSVRVRAPAKINLYLAVGDVREDGYHDLVTVFQAVDLADELTVRPARRSAVRTTPPDGVPVGAKNLAGVAARLLATRTKSGGPVAIDIAKQIPVAGGMAGGSADAAAALVGCAALWELRVQRQELIEIGREIGADVPFALAGGTALGTGRGDLLSPVMTRARLHWVLAIADHGLSTPAVFAELDRLRAQGGGPPPVRPVDTMLAALTSGEPAKIAAALGNDLQAAAISLAPGLRRTLRAGEQAGALGGLVSGSGPTVALLCADAESAGAVAAELAGSGTCRSVRVAAGPAPGARVLPNGGTG</sequence>
<comment type="similarity">
    <text evidence="1 9">Belongs to the GHMP kinase family. IspE subfamily.</text>
</comment>
<feature type="active site" evidence="9">
    <location>
        <position position="25"/>
    </location>
</feature>
<evidence type="ECO:0000256" key="6">
    <source>
        <dbReference type="ARBA" id="ARBA00022777"/>
    </source>
</evidence>
<dbReference type="NCBIfam" id="NF002870">
    <property type="entry name" value="PRK03188.1"/>
    <property type="match status" value="1"/>
</dbReference>
<evidence type="ECO:0000256" key="1">
    <source>
        <dbReference type="ARBA" id="ARBA00009684"/>
    </source>
</evidence>